<sequence length="160" mass="18310">MCDSRHLRSPTPAGIVDHVSSLSENLGELVDSADYSDITLIVEDDKYQSHKVILAARSDYFRALLFGGMRESQPGTTEIELKDTSSTAFSVLLKYIYTGRINLLEIKVSAAINRRLGNFYFTCIHFPTGTHWPTLPDWEPLFFRTQHSSYRYDSSYLFKE</sequence>
<dbReference type="Proteomes" id="UP000266721">
    <property type="component" value="Unassembled WGS sequence"/>
</dbReference>
<evidence type="ECO:0000313" key="3">
    <source>
        <dbReference type="Proteomes" id="UP000266721"/>
    </source>
</evidence>
<name>A0A409V6M1_MYTGA</name>
<dbReference type="GO" id="GO:0005737">
    <property type="term" value="C:cytoplasm"/>
    <property type="evidence" value="ECO:0007669"/>
    <property type="project" value="TreeGrafter"/>
</dbReference>
<dbReference type="SMR" id="A0A409V6M1"/>
<protein>
    <recommendedName>
        <fullName evidence="1">BTB domain-containing protein</fullName>
    </recommendedName>
</protein>
<dbReference type="SUPFAM" id="SSF54695">
    <property type="entry name" value="POZ domain"/>
    <property type="match status" value="1"/>
</dbReference>
<dbReference type="Gene3D" id="3.30.710.10">
    <property type="entry name" value="Potassium Channel Kv1.1, Chain A"/>
    <property type="match status" value="1"/>
</dbReference>
<feature type="non-terminal residue" evidence="2">
    <location>
        <position position="1"/>
    </location>
</feature>
<feature type="domain" description="BTB" evidence="1">
    <location>
        <begin position="36"/>
        <end position="105"/>
    </location>
</feature>
<dbReference type="InterPro" id="IPR000210">
    <property type="entry name" value="BTB/POZ_dom"/>
</dbReference>
<dbReference type="InterPro" id="IPR052407">
    <property type="entry name" value="BTB_POZ_domain_cont_9"/>
</dbReference>
<reference evidence="2 3" key="1">
    <citation type="journal article" date="2016" name="PLoS ONE">
        <title>A First Insight into the Genome of the Filter-Feeder Mussel Mytilus galloprovincialis.</title>
        <authorList>
            <person name="Murgarella M."/>
            <person name="Puiu D."/>
            <person name="Novoa B."/>
            <person name="Figueras A."/>
            <person name="Posada D."/>
            <person name="Canchaya C."/>
        </authorList>
    </citation>
    <scope>NUCLEOTIDE SEQUENCE [LARGE SCALE GENOMIC DNA]</scope>
    <source>
        <tissue evidence="2">Muscle</tissue>
    </source>
</reference>
<dbReference type="Pfam" id="PF00651">
    <property type="entry name" value="BTB"/>
    <property type="match status" value="1"/>
</dbReference>
<dbReference type="InterPro" id="IPR011333">
    <property type="entry name" value="SKP1/BTB/POZ_sf"/>
</dbReference>
<accession>A0A409V6M1</accession>
<evidence type="ECO:0000313" key="2">
    <source>
        <dbReference type="EMBL" id="OPL20401.1"/>
    </source>
</evidence>
<dbReference type="SMART" id="SM00225">
    <property type="entry name" value="BTB"/>
    <property type="match status" value="1"/>
</dbReference>
<dbReference type="PANTHER" id="PTHR46306:SF1">
    <property type="entry name" value="BTB_POZ DOMAIN-CONTAINING PROTEIN 9"/>
    <property type="match status" value="1"/>
</dbReference>
<proteinExistence type="predicted"/>
<dbReference type="EMBL" id="KV609403">
    <property type="protein sequence ID" value="OPL20401.1"/>
    <property type="molecule type" value="Genomic_DNA"/>
</dbReference>
<gene>
    <name evidence="2" type="ORF">AM593_09644</name>
</gene>
<dbReference type="PANTHER" id="PTHR46306">
    <property type="entry name" value="BTB/POZ DOMAIN-CONTAINING PROTEIN 9"/>
    <property type="match status" value="1"/>
</dbReference>
<organism evidence="2 3">
    <name type="scientific">Mytilus galloprovincialis</name>
    <name type="common">Mediterranean mussel</name>
    <dbReference type="NCBI Taxonomy" id="29158"/>
    <lineage>
        <taxon>Eukaryota</taxon>
        <taxon>Metazoa</taxon>
        <taxon>Spiralia</taxon>
        <taxon>Lophotrochozoa</taxon>
        <taxon>Mollusca</taxon>
        <taxon>Bivalvia</taxon>
        <taxon>Autobranchia</taxon>
        <taxon>Pteriomorphia</taxon>
        <taxon>Mytilida</taxon>
        <taxon>Mytiloidea</taxon>
        <taxon>Mytilidae</taxon>
        <taxon>Mytilinae</taxon>
        <taxon>Mytilus</taxon>
    </lineage>
</organism>
<dbReference type="AlphaFoldDB" id="A0A409V6M1"/>
<evidence type="ECO:0000259" key="1">
    <source>
        <dbReference type="PROSITE" id="PS50097"/>
    </source>
</evidence>
<keyword evidence="3" id="KW-1185">Reference proteome</keyword>
<dbReference type="PROSITE" id="PS50097">
    <property type="entry name" value="BTB"/>
    <property type="match status" value="1"/>
</dbReference>